<evidence type="ECO:0000256" key="1">
    <source>
        <dbReference type="SAM" id="SignalP"/>
    </source>
</evidence>
<dbReference type="InterPro" id="IPR026341">
    <property type="entry name" value="T9SS_type_B"/>
</dbReference>
<proteinExistence type="predicted"/>
<protein>
    <submittedName>
        <fullName evidence="2">Gliding motility-associated C-terminal domain-containing protein</fullName>
    </submittedName>
</protein>
<dbReference type="OrthoDB" id="1521709at2"/>
<name>A0A1M5MMD9_9BACT</name>
<accession>A0A1M5MMD9</accession>
<evidence type="ECO:0000313" key="2">
    <source>
        <dbReference type="EMBL" id="SHG77943.1"/>
    </source>
</evidence>
<feature type="signal peptide" evidence="1">
    <location>
        <begin position="1"/>
        <end position="21"/>
    </location>
</feature>
<dbReference type="RefSeq" id="WP_073132910.1">
    <property type="nucleotide sequence ID" value="NZ_FQWQ01000001.1"/>
</dbReference>
<organism evidence="2 3">
    <name type="scientific">Chryseolinea serpens</name>
    <dbReference type="NCBI Taxonomy" id="947013"/>
    <lineage>
        <taxon>Bacteria</taxon>
        <taxon>Pseudomonadati</taxon>
        <taxon>Bacteroidota</taxon>
        <taxon>Cytophagia</taxon>
        <taxon>Cytophagales</taxon>
        <taxon>Fulvivirgaceae</taxon>
        <taxon>Chryseolinea</taxon>
    </lineage>
</organism>
<reference evidence="2 3" key="1">
    <citation type="submission" date="2016-11" db="EMBL/GenBank/DDBJ databases">
        <authorList>
            <person name="Jaros S."/>
            <person name="Januszkiewicz K."/>
            <person name="Wedrychowicz H."/>
        </authorList>
    </citation>
    <scope>NUCLEOTIDE SEQUENCE [LARGE SCALE GENOMIC DNA]</scope>
    <source>
        <strain evidence="2 3">DSM 24574</strain>
    </source>
</reference>
<evidence type="ECO:0000313" key="3">
    <source>
        <dbReference type="Proteomes" id="UP000184212"/>
    </source>
</evidence>
<keyword evidence="1" id="KW-0732">Signal</keyword>
<feature type="chain" id="PRO_5013359326" evidence="1">
    <location>
        <begin position="22"/>
        <end position="370"/>
    </location>
</feature>
<sequence length="370" mass="40912">MIRPTLIVILLELSCAQALSAQDIVDPCFSSIEKPGKYETTADIHNICGCPTVYIASDLLEWNGTEWLGALDARVNSNIPPPGCNVRAFWMGFQYWTTGGEGVALRLDKPLQNGQTYSYTFTYAKGESAFSEPGYDFGPSIYTDTNEPILQKAFYVGALPPTVDWTTQTFSFTASPVQAGHTWIILYTLHSSGMVLSNCSSRKDLIDKTLLTKRDSTLCQGDSLILSAPNRQLYSYQWSTGETSSSIAVIQSGEYSITVTSGTCELYDTASVEFIDCNPHLVMPNVFTPNGDPYNDLFLPISYDSNYLVSGELSVYNRWGERVFEGNLLTGWNGDSDHGPVSSGVYFYNAILIDSRNRTRTLKGSIYLIK</sequence>
<keyword evidence="3" id="KW-1185">Reference proteome</keyword>
<dbReference type="Proteomes" id="UP000184212">
    <property type="component" value="Unassembled WGS sequence"/>
</dbReference>
<dbReference type="AlphaFoldDB" id="A0A1M5MMD9"/>
<dbReference type="EMBL" id="FQWQ01000001">
    <property type="protein sequence ID" value="SHG77943.1"/>
    <property type="molecule type" value="Genomic_DNA"/>
</dbReference>
<gene>
    <name evidence="2" type="ORF">SAMN04488109_1798</name>
</gene>
<dbReference type="NCBIfam" id="TIGR04131">
    <property type="entry name" value="Bac_Flav_CTERM"/>
    <property type="match status" value="1"/>
</dbReference>
<dbReference type="STRING" id="947013.SAMN04488109_1798"/>
<dbReference type="Pfam" id="PF13585">
    <property type="entry name" value="CHU_C"/>
    <property type="match status" value="1"/>
</dbReference>